<proteinExistence type="predicted"/>
<protein>
    <recommendedName>
        <fullName evidence="2">DUF6534 domain-containing protein</fullName>
    </recommendedName>
</protein>
<keyword evidence="4" id="KW-1185">Reference proteome</keyword>
<reference evidence="4" key="1">
    <citation type="journal article" date="2012" name="Science">
        <title>The Paleozoic origin of enzymatic lignin decomposition reconstructed from 31 fungal genomes.</title>
        <authorList>
            <person name="Floudas D."/>
            <person name="Binder M."/>
            <person name="Riley R."/>
            <person name="Barry K."/>
            <person name="Blanchette R.A."/>
            <person name="Henrissat B."/>
            <person name="Martinez A.T."/>
            <person name="Otillar R."/>
            <person name="Spatafora J.W."/>
            <person name="Yadav J.S."/>
            <person name="Aerts A."/>
            <person name="Benoit I."/>
            <person name="Boyd A."/>
            <person name="Carlson A."/>
            <person name="Copeland A."/>
            <person name="Coutinho P.M."/>
            <person name="de Vries R.P."/>
            <person name="Ferreira P."/>
            <person name="Findley K."/>
            <person name="Foster B."/>
            <person name="Gaskell J."/>
            <person name="Glotzer D."/>
            <person name="Gorecki P."/>
            <person name="Heitman J."/>
            <person name="Hesse C."/>
            <person name="Hori C."/>
            <person name="Igarashi K."/>
            <person name="Jurgens J.A."/>
            <person name="Kallen N."/>
            <person name="Kersten P."/>
            <person name="Kohler A."/>
            <person name="Kuees U."/>
            <person name="Kumar T.K.A."/>
            <person name="Kuo A."/>
            <person name="LaButti K."/>
            <person name="Larrondo L.F."/>
            <person name="Lindquist E."/>
            <person name="Ling A."/>
            <person name="Lombard V."/>
            <person name="Lucas S."/>
            <person name="Lundell T."/>
            <person name="Martin R."/>
            <person name="McLaughlin D.J."/>
            <person name="Morgenstern I."/>
            <person name="Morin E."/>
            <person name="Murat C."/>
            <person name="Nagy L.G."/>
            <person name="Nolan M."/>
            <person name="Ohm R.A."/>
            <person name="Patyshakuliyeva A."/>
            <person name="Rokas A."/>
            <person name="Ruiz-Duenas F.J."/>
            <person name="Sabat G."/>
            <person name="Salamov A."/>
            <person name="Samejima M."/>
            <person name="Schmutz J."/>
            <person name="Slot J.C."/>
            <person name="St John F."/>
            <person name="Stenlid J."/>
            <person name="Sun H."/>
            <person name="Sun S."/>
            <person name="Syed K."/>
            <person name="Tsang A."/>
            <person name="Wiebenga A."/>
            <person name="Young D."/>
            <person name="Pisabarro A."/>
            <person name="Eastwood D.C."/>
            <person name="Martin F."/>
            <person name="Cullen D."/>
            <person name="Grigoriev I.V."/>
            <person name="Hibbett D.S."/>
        </authorList>
    </citation>
    <scope>NUCLEOTIDE SEQUENCE [LARGE SCALE GENOMIC DNA]</scope>
    <source>
        <strain evidence="4">RWD-64-598 SS2</strain>
    </source>
</reference>
<dbReference type="RefSeq" id="XP_007771218.1">
    <property type="nucleotide sequence ID" value="XM_007773028.1"/>
</dbReference>
<dbReference type="Proteomes" id="UP000053558">
    <property type="component" value="Unassembled WGS sequence"/>
</dbReference>
<gene>
    <name evidence="3" type="ORF">CONPUDRAFT_145480</name>
</gene>
<keyword evidence="1" id="KW-1133">Transmembrane helix</keyword>
<feature type="transmembrane region" description="Helical" evidence="1">
    <location>
        <begin position="83"/>
        <end position="106"/>
    </location>
</feature>
<keyword evidence="1" id="KW-0472">Membrane</keyword>
<evidence type="ECO:0000313" key="3">
    <source>
        <dbReference type="EMBL" id="EIW78134.1"/>
    </source>
</evidence>
<feature type="transmembrane region" description="Helical" evidence="1">
    <location>
        <begin position="158"/>
        <end position="182"/>
    </location>
</feature>
<dbReference type="GeneID" id="19202070"/>
<feature type="transmembrane region" description="Helical" evidence="1">
    <location>
        <begin position="47"/>
        <end position="68"/>
    </location>
</feature>
<evidence type="ECO:0000313" key="4">
    <source>
        <dbReference type="Proteomes" id="UP000053558"/>
    </source>
</evidence>
<dbReference type="PANTHER" id="PTHR40465:SF1">
    <property type="entry name" value="DUF6534 DOMAIN-CONTAINING PROTEIN"/>
    <property type="match status" value="1"/>
</dbReference>
<dbReference type="PANTHER" id="PTHR40465">
    <property type="entry name" value="CHROMOSOME 1, WHOLE GENOME SHOTGUN SEQUENCE"/>
    <property type="match status" value="1"/>
</dbReference>
<sequence>MSFENVNGDYGSLLVGGFVAFALSGCVSMQYAVYLRLYPEEERFTKSLVALIWILDIVHSVFICIAVWDSLITNYGDPSMIDIIPWSISPTVELTAVVTFLVQSFYAFRMYKLSRRKLWLGAPVAVLALFRLVAASISTAEMAHLRSYEKFRRPWPSWMFTLGLSLSAGVDVIITSSLYYFLRRSRSQISDTNHVIDTLTRYALETGTATWPSLYNWKTLNTRHELRKFRGSTSNSGNRLPVIFPTEYDADARSPGVNNPVR</sequence>
<dbReference type="OMA" id="LNTHAIY"/>
<evidence type="ECO:0000259" key="2">
    <source>
        <dbReference type="Pfam" id="PF20152"/>
    </source>
</evidence>
<feature type="transmembrane region" description="Helical" evidence="1">
    <location>
        <begin position="118"/>
        <end position="138"/>
    </location>
</feature>
<dbReference type="AlphaFoldDB" id="A0A5M3MH77"/>
<evidence type="ECO:0000256" key="1">
    <source>
        <dbReference type="SAM" id="Phobius"/>
    </source>
</evidence>
<accession>A0A5M3MH77</accession>
<feature type="domain" description="DUF6534" evidence="2">
    <location>
        <begin position="167"/>
        <end position="210"/>
    </location>
</feature>
<dbReference type="KEGG" id="cput:CONPUDRAFT_145480"/>
<organism evidence="3 4">
    <name type="scientific">Coniophora puteana (strain RWD-64-598)</name>
    <name type="common">Brown rot fungus</name>
    <dbReference type="NCBI Taxonomy" id="741705"/>
    <lineage>
        <taxon>Eukaryota</taxon>
        <taxon>Fungi</taxon>
        <taxon>Dikarya</taxon>
        <taxon>Basidiomycota</taxon>
        <taxon>Agaricomycotina</taxon>
        <taxon>Agaricomycetes</taxon>
        <taxon>Agaricomycetidae</taxon>
        <taxon>Boletales</taxon>
        <taxon>Coniophorineae</taxon>
        <taxon>Coniophoraceae</taxon>
        <taxon>Coniophora</taxon>
    </lineage>
</organism>
<keyword evidence="1" id="KW-0812">Transmembrane</keyword>
<comment type="caution">
    <text evidence="3">The sequence shown here is derived from an EMBL/GenBank/DDBJ whole genome shotgun (WGS) entry which is preliminary data.</text>
</comment>
<dbReference type="OrthoDB" id="3206554at2759"/>
<dbReference type="EMBL" id="JH711582">
    <property type="protein sequence ID" value="EIW78134.1"/>
    <property type="molecule type" value="Genomic_DNA"/>
</dbReference>
<dbReference type="Pfam" id="PF20152">
    <property type="entry name" value="DUF6534"/>
    <property type="match status" value="1"/>
</dbReference>
<name>A0A5M3MH77_CONPW</name>
<feature type="transmembrane region" description="Helical" evidence="1">
    <location>
        <begin position="12"/>
        <end position="35"/>
    </location>
</feature>
<dbReference type="InterPro" id="IPR045339">
    <property type="entry name" value="DUF6534"/>
</dbReference>